<evidence type="ECO:0000256" key="6">
    <source>
        <dbReference type="SAM" id="MobiDB-lite"/>
    </source>
</evidence>
<dbReference type="PANTHER" id="PTHR33048:SF8">
    <property type="entry name" value="INTEGRAL MEMBRANE PROTEIN-RELATED"/>
    <property type="match status" value="1"/>
</dbReference>
<feature type="transmembrane region" description="Helical" evidence="7">
    <location>
        <begin position="132"/>
        <end position="154"/>
    </location>
</feature>
<feature type="transmembrane region" description="Helical" evidence="7">
    <location>
        <begin position="174"/>
        <end position="198"/>
    </location>
</feature>
<dbReference type="InterPro" id="IPR049326">
    <property type="entry name" value="Rhodopsin_dom_fungi"/>
</dbReference>
<feature type="domain" description="Rhodopsin" evidence="8">
    <location>
        <begin position="37"/>
        <end position="271"/>
    </location>
</feature>
<evidence type="ECO:0000256" key="5">
    <source>
        <dbReference type="ARBA" id="ARBA00038359"/>
    </source>
</evidence>
<comment type="subcellular location">
    <subcellularLocation>
        <location evidence="1">Membrane</location>
        <topology evidence="1">Multi-pass membrane protein</topology>
    </subcellularLocation>
</comment>
<evidence type="ECO:0000256" key="1">
    <source>
        <dbReference type="ARBA" id="ARBA00004141"/>
    </source>
</evidence>
<organism evidence="9 10">
    <name type="scientific">Aspergillus mulundensis</name>
    <dbReference type="NCBI Taxonomy" id="1810919"/>
    <lineage>
        <taxon>Eukaryota</taxon>
        <taxon>Fungi</taxon>
        <taxon>Dikarya</taxon>
        <taxon>Ascomycota</taxon>
        <taxon>Pezizomycotina</taxon>
        <taxon>Eurotiomycetes</taxon>
        <taxon>Eurotiomycetidae</taxon>
        <taxon>Eurotiales</taxon>
        <taxon>Aspergillaceae</taxon>
        <taxon>Aspergillus</taxon>
        <taxon>Aspergillus subgen. Nidulantes</taxon>
    </lineage>
</organism>
<name>A0A3D8RZ75_9EURO</name>
<protein>
    <recommendedName>
        <fullName evidence="8">Rhodopsin domain-containing protein</fullName>
    </recommendedName>
</protein>
<feature type="transmembrane region" description="Helical" evidence="7">
    <location>
        <begin position="55"/>
        <end position="79"/>
    </location>
</feature>
<proteinExistence type="inferred from homology"/>
<dbReference type="OrthoDB" id="10017208at2759"/>
<accession>A0A3D8RZ75</accession>
<evidence type="ECO:0000256" key="7">
    <source>
        <dbReference type="SAM" id="Phobius"/>
    </source>
</evidence>
<keyword evidence="10" id="KW-1185">Reference proteome</keyword>
<sequence>MSTTDGSSNQYPNPQGAGGYYFGNALPLCLVIPSTALRLWAELRHNRNRLALDDGLIVLATLLIISICATSMYLCSFVVGVTLSDLGKEKIKTLMHGLYAVLHLITWTSTLTKLSVLALYHRAFPSETLNVCIWIAATLSIGWLIGFEVTWFLLCNPIRKFWHFDQAGYCRNMLAPIYVLGSFNVAIDLGILILPLPLIAKMRITRHQKILLCCLFSVGLATCAIGAARIPFSTSYSGLKVSTLDGSTFGLLGIWECTGGILCANLPIVYKHITTGIRRVLGLRPRDTGRLHPTTSPQVRNWYQFQRMLRRKQNRHWEISTEDSLTRPTSYSDPFSYSDPIDAGGILMRDMPKEAGASARTFREPLRPPAGVVHHTV</sequence>
<feature type="region of interest" description="Disordered" evidence="6">
    <location>
        <begin position="357"/>
        <end position="377"/>
    </location>
</feature>
<feature type="transmembrane region" description="Helical" evidence="7">
    <location>
        <begin position="20"/>
        <end position="43"/>
    </location>
</feature>
<keyword evidence="2 7" id="KW-0812">Transmembrane</keyword>
<feature type="transmembrane region" description="Helical" evidence="7">
    <location>
        <begin position="99"/>
        <end position="120"/>
    </location>
</feature>
<evidence type="ECO:0000256" key="3">
    <source>
        <dbReference type="ARBA" id="ARBA00022989"/>
    </source>
</evidence>
<keyword evidence="3 7" id="KW-1133">Transmembrane helix</keyword>
<comment type="similarity">
    <text evidence="5">Belongs to the SAT4 family.</text>
</comment>
<dbReference type="AlphaFoldDB" id="A0A3D8RZ75"/>
<comment type="caution">
    <text evidence="9">The sequence shown here is derived from an EMBL/GenBank/DDBJ whole genome shotgun (WGS) entry which is preliminary data.</text>
</comment>
<evidence type="ECO:0000259" key="8">
    <source>
        <dbReference type="Pfam" id="PF20684"/>
    </source>
</evidence>
<feature type="transmembrane region" description="Helical" evidence="7">
    <location>
        <begin position="210"/>
        <end position="232"/>
    </location>
</feature>
<evidence type="ECO:0000313" key="10">
    <source>
        <dbReference type="Proteomes" id="UP000256690"/>
    </source>
</evidence>
<keyword evidence="4 7" id="KW-0472">Membrane</keyword>
<dbReference type="PANTHER" id="PTHR33048">
    <property type="entry name" value="PTH11-LIKE INTEGRAL MEMBRANE PROTEIN (AFU_ORTHOLOGUE AFUA_5G11245)"/>
    <property type="match status" value="1"/>
</dbReference>
<dbReference type="Pfam" id="PF20684">
    <property type="entry name" value="Fung_rhodopsin"/>
    <property type="match status" value="1"/>
</dbReference>
<dbReference type="EMBL" id="PVWQ01000006">
    <property type="protein sequence ID" value="RDW79336.1"/>
    <property type="molecule type" value="Genomic_DNA"/>
</dbReference>
<dbReference type="InterPro" id="IPR052337">
    <property type="entry name" value="SAT4-like"/>
</dbReference>
<gene>
    <name evidence="9" type="ORF">DSM5745_06188</name>
</gene>
<dbReference type="Proteomes" id="UP000256690">
    <property type="component" value="Unassembled WGS sequence"/>
</dbReference>
<evidence type="ECO:0000256" key="2">
    <source>
        <dbReference type="ARBA" id="ARBA00022692"/>
    </source>
</evidence>
<evidence type="ECO:0000256" key="4">
    <source>
        <dbReference type="ARBA" id="ARBA00023136"/>
    </source>
</evidence>
<feature type="transmembrane region" description="Helical" evidence="7">
    <location>
        <begin position="252"/>
        <end position="270"/>
    </location>
</feature>
<dbReference type="RefSeq" id="XP_026604036.1">
    <property type="nucleotide sequence ID" value="XM_026748204.1"/>
</dbReference>
<dbReference type="GO" id="GO:0016020">
    <property type="term" value="C:membrane"/>
    <property type="evidence" value="ECO:0007669"/>
    <property type="project" value="UniProtKB-SubCell"/>
</dbReference>
<evidence type="ECO:0000313" key="9">
    <source>
        <dbReference type="EMBL" id="RDW79336.1"/>
    </source>
</evidence>
<dbReference type="GeneID" id="38116558"/>
<reference evidence="9 10" key="1">
    <citation type="journal article" date="2018" name="IMA Fungus">
        <title>IMA Genome-F 9: Draft genome sequence of Annulohypoxylon stygium, Aspergillus mulundensis, Berkeleyomyces basicola (syn. Thielaviopsis basicola), Ceratocystis smalleyi, two Cercospora beticola strains, Coleophoma cylindrospora, Fusarium fracticaudum, Phialophora cf. hyalina, and Morchella septimelata.</title>
        <authorList>
            <person name="Wingfield B.D."/>
            <person name="Bills G.F."/>
            <person name="Dong Y."/>
            <person name="Huang W."/>
            <person name="Nel W.J."/>
            <person name="Swalarsk-Parry B.S."/>
            <person name="Vaghefi N."/>
            <person name="Wilken P.M."/>
            <person name="An Z."/>
            <person name="de Beer Z.W."/>
            <person name="De Vos L."/>
            <person name="Chen L."/>
            <person name="Duong T.A."/>
            <person name="Gao Y."/>
            <person name="Hammerbacher A."/>
            <person name="Kikkert J.R."/>
            <person name="Li Y."/>
            <person name="Li H."/>
            <person name="Li K."/>
            <person name="Li Q."/>
            <person name="Liu X."/>
            <person name="Ma X."/>
            <person name="Naidoo K."/>
            <person name="Pethybridge S.J."/>
            <person name="Sun J."/>
            <person name="Steenkamp E.T."/>
            <person name="van der Nest M.A."/>
            <person name="van Wyk S."/>
            <person name="Wingfield M.J."/>
            <person name="Xiong C."/>
            <person name="Yue Q."/>
            <person name="Zhang X."/>
        </authorList>
    </citation>
    <scope>NUCLEOTIDE SEQUENCE [LARGE SCALE GENOMIC DNA]</scope>
    <source>
        <strain evidence="9 10">DSM 5745</strain>
    </source>
</reference>